<evidence type="ECO:0000313" key="1">
    <source>
        <dbReference type="EMBL" id="MCT7980396.1"/>
    </source>
</evidence>
<dbReference type="SUPFAM" id="SSF52949">
    <property type="entry name" value="Macro domain-like"/>
    <property type="match status" value="1"/>
</dbReference>
<dbReference type="Gene3D" id="3.40.220.10">
    <property type="entry name" value="Leucine Aminopeptidase, subunit E, domain 1"/>
    <property type="match status" value="1"/>
</dbReference>
<keyword evidence="2" id="KW-1185">Reference proteome</keyword>
<evidence type="ECO:0000313" key="2">
    <source>
        <dbReference type="Proteomes" id="UP001525961"/>
    </source>
</evidence>
<dbReference type="EMBL" id="JAMXFA010000037">
    <property type="protein sequence ID" value="MCT7980396.1"/>
    <property type="molecule type" value="Genomic_DNA"/>
</dbReference>
<accession>A0ABT2NCH1</accession>
<dbReference type="Proteomes" id="UP001525961">
    <property type="component" value="Unassembled WGS sequence"/>
</dbReference>
<dbReference type="InterPro" id="IPR043472">
    <property type="entry name" value="Macro_dom-like"/>
</dbReference>
<gene>
    <name evidence="1" type="ORF">NG792_21985</name>
</gene>
<name>A0ABT2NCH1_9CYAN</name>
<sequence length="296" mass="34072">MKIFECQSKAHKEFTSFFSYVSVFNQTRCIANHYYAAKVFKSPNGTAIFPEDWKESRKWAEAGIRQIGWKIGDFILPLRINNKGYKIDDFGVQWYILLWYKHLRENPKKLEYLQQFDKFNDQYKNKSFPFGQSDIMLKVKQDGLNSLRSMASELWNLLSYKSLTIDYNLLNIRYGFICHEVSPNGVITELSQQICERYPIVCESYQDSLLSCCLGDIRVIPISNSLSVVKLFTQVDDQTDVTALRQSVVKLADLQETSCPAPIYLPQTILDGISDNEASQVLSLIENHLIPVAICS</sequence>
<comment type="caution">
    <text evidence="1">The sequence shown here is derived from an EMBL/GenBank/DDBJ whole genome shotgun (WGS) entry which is preliminary data.</text>
</comment>
<dbReference type="RefSeq" id="WP_261236817.1">
    <property type="nucleotide sequence ID" value="NZ_JAMXFA010000037.1"/>
</dbReference>
<protein>
    <submittedName>
        <fullName evidence="1">Uncharacterized protein</fullName>
    </submittedName>
</protein>
<proteinExistence type="predicted"/>
<organism evidence="1 2">
    <name type="scientific">Laspinema olomoucense D3b</name>
    <dbReference type="NCBI Taxonomy" id="2953688"/>
    <lineage>
        <taxon>Bacteria</taxon>
        <taxon>Bacillati</taxon>
        <taxon>Cyanobacteriota</taxon>
        <taxon>Cyanophyceae</taxon>
        <taxon>Oscillatoriophycideae</taxon>
        <taxon>Oscillatoriales</taxon>
        <taxon>Laspinemataceae</taxon>
        <taxon>Laspinema</taxon>
        <taxon>Laspinema olomoucense</taxon>
    </lineage>
</organism>
<reference evidence="1 2" key="1">
    <citation type="journal article" date="2022" name="Front. Microbiol.">
        <title>High genomic differentiation and limited gene flow indicate recent cryptic speciation within the genus Laspinema (cyanobacteria).</title>
        <authorList>
            <person name="Stanojkovic A."/>
            <person name="Skoupy S."/>
            <person name="Skaloud P."/>
            <person name="Dvorak P."/>
        </authorList>
    </citation>
    <scope>NUCLEOTIDE SEQUENCE [LARGE SCALE GENOMIC DNA]</scope>
    <source>
        <strain evidence="1 2">D3b</strain>
    </source>
</reference>